<comment type="caution">
    <text evidence="1">The sequence shown here is derived from an EMBL/GenBank/DDBJ whole genome shotgun (WGS) entry which is preliminary data.</text>
</comment>
<evidence type="ECO:0000313" key="1">
    <source>
        <dbReference type="EMBL" id="ORW93034.1"/>
    </source>
</evidence>
<name>A0A1X2DY77_MYCSZ</name>
<reference evidence="1 2" key="1">
    <citation type="submission" date="2016-01" db="EMBL/GenBank/DDBJ databases">
        <title>The new phylogeny of the genus Mycobacterium.</title>
        <authorList>
            <person name="Tarcisio F."/>
            <person name="Conor M."/>
            <person name="Antonella G."/>
            <person name="Elisabetta G."/>
            <person name="Giulia F.S."/>
            <person name="Sara T."/>
            <person name="Anna F."/>
            <person name="Clotilde B."/>
            <person name="Roberto B."/>
            <person name="Veronica D.S."/>
            <person name="Fabio R."/>
            <person name="Monica P."/>
            <person name="Olivier J."/>
            <person name="Enrico T."/>
            <person name="Nicola S."/>
        </authorList>
    </citation>
    <scope>NUCLEOTIDE SEQUENCE [LARGE SCALE GENOMIC DNA]</scope>
    <source>
        <strain evidence="1 2">DSM 44166</strain>
    </source>
</reference>
<dbReference type="AlphaFoldDB" id="A0A1X2DY77"/>
<protein>
    <submittedName>
        <fullName evidence="1">Uncharacterized protein</fullName>
    </submittedName>
</protein>
<dbReference type="EMBL" id="LQPW01000147">
    <property type="protein sequence ID" value="ORW93034.1"/>
    <property type="molecule type" value="Genomic_DNA"/>
</dbReference>
<evidence type="ECO:0000313" key="2">
    <source>
        <dbReference type="Proteomes" id="UP000193317"/>
    </source>
</evidence>
<dbReference type="Proteomes" id="UP000193317">
    <property type="component" value="Unassembled WGS sequence"/>
</dbReference>
<gene>
    <name evidence="1" type="ORF">AWC27_08130</name>
</gene>
<accession>A0A1X2DY77</accession>
<sequence length="59" mass="6085">MDASLTIRCSTLVGGTSGDGRVAAWIPTQGAVTSCWQEDSARFILVAGVIGDVESCLVI</sequence>
<keyword evidence="2" id="KW-1185">Reference proteome</keyword>
<proteinExistence type="predicted"/>
<organism evidence="1 2">
    <name type="scientific">Mycobacterium szulgai</name>
    <dbReference type="NCBI Taxonomy" id="1787"/>
    <lineage>
        <taxon>Bacteria</taxon>
        <taxon>Bacillati</taxon>
        <taxon>Actinomycetota</taxon>
        <taxon>Actinomycetes</taxon>
        <taxon>Mycobacteriales</taxon>
        <taxon>Mycobacteriaceae</taxon>
        <taxon>Mycobacterium</taxon>
    </lineage>
</organism>